<proteinExistence type="predicted"/>
<feature type="compositionally biased region" description="Polar residues" evidence="1">
    <location>
        <begin position="340"/>
        <end position="349"/>
    </location>
</feature>
<dbReference type="Pfam" id="PF18821">
    <property type="entry name" value="LPD7"/>
    <property type="match status" value="1"/>
</dbReference>
<dbReference type="Proteomes" id="UP000885374">
    <property type="component" value="Unassembled WGS sequence"/>
</dbReference>
<feature type="domain" description="Large polyvalent protein-associated" evidence="2">
    <location>
        <begin position="664"/>
        <end position="752"/>
    </location>
</feature>
<evidence type="ECO:0000256" key="1">
    <source>
        <dbReference type="SAM" id="MobiDB-lite"/>
    </source>
</evidence>
<feature type="region of interest" description="Disordered" evidence="1">
    <location>
        <begin position="602"/>
        <end position="627"/>
    </location>
</feature>
<sequence length="1231" mass="140309">MLIRVRGYNSGIKEYLEEGVKNGREYSRDELDERVILDGDLELTDKVYKLIPDEGQDRYLSITLSFFEKDIPDEKLRSITQEFKEFLMYAYRNDEFNFYAEAHLPKIKHIQDKKTGEMIERRPHIHIVLPRTNLLSGHRLDPVGAKYREAEKHLEAFQEYINQKYNLVSPRERVRVDPTNAADVLSRYKGDDFNNKNREFKQQLVRDIIDKNITTRNGFYDYVASFGETRIRNKGGENEYIAVKLPEDKKFTNLKESVFCDDFIVHRELKKPPLDKNVIYQRLQEWPQRSYELKYVSKASEGFRHKYRDSSPSEKLILLEQRKKEFYQTYGGKNGLYPTQRESNNQRSITETESRRTSWVAYSLQSMPGSDMATDGKSGFTWPPLLLPGDASFQLGQPESTGGDSGLRHDLRTGRRGRRDDSRPGGQTPSVPGIPPLSSYSGWSGSKYRSGLRGIMAGGLNLPPYAGNPRRKSTTKDVEQRSQLLLRRSTSDGNWYFSPARKQWPHREKNASYVAAWFLRQSEQNQILPAQKRAIRSVDSHFFTARRLIFQDERLTRSEKTQLLSVLTFERLKAHRGITRPEEPALEEIRDMGSEDIRKLIKEKSRTSRNSIAGDDEKDKSVPPAGHRFSRIVHKLKNQIEGDDIHQERQKKLTAADLYTRRSKLTKNVHYKDKKTDRTLFVDTGTAIAVRREGMSSAALTVALELAKERFGSTLNIKGTAEFKQQVIDVVAKNGLDIHFTSKEMNRQLEERKAELATERDGQAIEQPGVVPEKAPMSQDTSPVAPTTKQSDEANTSDTNTDSESSDVNVPVDLPFWRTVVHLEGKLIDHGRAPLEHQKGNVESYFVTVRDKDGNERTHWSSDLQDVMKGRRRGQNISLEQKESRPVEVNVRDEHGNSAIREAVRREWSFSRLPNDVVTKESDSPVQGSKEQATEIKNIQEGAVAGSQDTKLEDMADLNMIQSGNAVDMILSNPTLRNMAMTAGQKAREFNAPADEKNTVNAQINAEIVERFKGVDQEREPLELILSDTELRGMALSMEQKMREQAAPLDKLDAVVAEINGEVAARVARLVSVPIPSSTVAATVQTKDIHAKNQEKEGKPIVAKRDKVHEGVLVDSGAAPYKFKPDMNKPEEERNDSFYVKLKMEDGKTRTLWGVGLENVVRDFQNGERVKLKDKGVEPVTWKETLKDGRVVEKSGDRRIWEGTSLTREAEIMKGFRVSNMEHDNDGPDIA</sequence>
<feature type="region of interest" description="Disordered" evidence="1">
    <location>
        <begin position="752"/>
        <end position="809"/>
    </location>
</feature>
<feature type="compositionally biased region" description="Polar residues" evidence="1">
    <location>
        <begin position="778"/>
        <end position="789"/>
    </location>
</feature>
<evidence type="ECO:0000259" key="2">
    <source>
        <dbReference type="Pfam" id="PF18821"/>
    </source>
</evidence>
<dbReference type="EMBL" id="RVHM01000032">
    <property type="protein sequence ID" value="MLU99017.1"/>
    <property type="molecule type" value="Genomic_DNA"/>
</dbReference>
<protein>
    <submittedName>
        <fullName evidence="3">Relaxase</fullName>
    </submittedName>
</protein>
<gene>
    <name evidence="3" type="ORF">DRU74_20185</name>
</gene>
<dbReference type="InterPro" id="IPR040677">
    <property type="entry name" value="LPD7"/>
</dbReference>
<accession>A0A3R0XUR9</accession>
<feature type="compositionally biased region" description="Low complexity" evidence="1">
    <location>
        <begin position="796"/>
        <end position="809"/>
    </location>
</feature>
<feature type="region of interest" description="Disordered" evidence="1">
    <location>
        <begin position="330"/>
        <end position="354"/>
    </location>
</feature>
<feature type="region of interest" description="Disordered" evidence="1">
    <location>
        <begin position="461"/>
        <end position="480"/>
    </location>
</feature>
<feature type="compositionally biased region" description="Basic and acidic residues" evidence="1">
    <location>
        <begin position="406"/>
        <end position="423"/>
    </location>
</feature>
<feature type="region of interest" description="Disordered" evidence="1">
    <location>
        <begin position="391"/>
        <end position="439"/>
    </location>
</feature>
<reference evidence="3" key="1">
    <citation type="submission" date="2018-07" db="EMBL/GenBank/DDBJ databases">
        <authorList>
            <person name="Ashton P.M."/>
            <person name="Dallman T."/>
            <person name="Nair S."/>
            <person name="De Pinna E."/>
            <person name="Peters T."/>
            <person name="Grant K."/>
        </authorList>
    </citation>
    <scope>NUCLEOTIDE SEQUENCE [LARGE SCALE GENOMIC DNA]</scope>
    <source>
        <strain evidence="3">157339</strain>
    </source>
</reference>
<feature type="compositionally biased region" description="Basic and acidic residues" evidence="1">
    <location>
        <begin position="752"/>
        <end position="763"/>
    </location>
</feature>
<dbReference type="AlphaFoldDB" id="A0A3R0XUR9"/>
<organism evidence="3">
    <name type="scientific">Salmonella enterica I</name>
    <dbReference type="NCBI Taxonomy" id="59201"/>
    <lineage>
        <taxon>Bacteria</taxon>
        <taxon>Pseudomonadati</taxon>
        <taxon>Pseudomonadota</taxon>
        <taxon>Gammaproteobacteria</taxon>
        <taxon>Enterobacterales</taxon>
        <taxon>Enterobacteriaceae</taxon>
        <taxon>Salmonella</taxon>
    </lineage>
</organism>
<name>A0A3R0XUR9_SALET</name>
<comment type="caution">
    <text evidence="3">The sequence shown here is derived from an EMBL/GenBank/DDBJ whole genome shotgun (WGS) entry which is preliminary data.</text>
</comment>
<evidence type="ECO:0000313" key="3">
    <source>
        <dbReference type="EMBL" id="MLU99017.1"/>
    </source>
</evidence>